<reference evidence="1" key="1">
    <citation type="submission" date="2018-02" db="EMBL/GenBank/DDBJ databases">
        <title>Rhizophora mucronata_Transcriptome.</title>
        <authorList>
            <person name="Meera S.P."/>
            <person name="Sreeshan A."/>
            <person name="Augustine A."/>
        </authorList>
    </citation>
    <scope>NUCLEOTIDE SEQUENCE</scope>
    <source>
        <tissue evidence="1">Leaf</tissue>
    </source>
</reference>
<accession>A0A2P2JF91</accession>
<protein>
    <submittedName>
        <fullName evidence="1">Uncharacterized protein</fullName>
    </submittedName>
</protein>
<name>A0A2P2JF91_RHIMU</name>
<evidence type="ECO:0000313" key="1">
    <source>
        <dbReference type="EMBL" id="MBW92147.1"/>
    </source>
</evidence>
<proteinExistence type="predicted"/>
<dbReference type="AlphaFoldDB" id="A0A2P2JF91"/>
<organism evidence="1">
    <name type="scientific">Rhizophora mucronata</name>
    <name type="common">Asiatic mangrove</name>
    <dbReference type="NCBI Taxonomy" id="61149"/>
    <lineage>
        <taxon>Eukaryota</taxon>
        <taxon>Viridiplantae</taxon>
        <taxon>Streptophyta</taxon>
        <taxon>Embryophyta</taxon>
        <taxon>Tracheophyta</taxon>
        <taxon>Spermatophyta</taxon>
        <taxon>Magnoliopsida</taxon>
        <taxon>eudicotyledons</taxon>
        <taxon>Gunneridae</taxon>
        <taxon>Pentapetalae</taxon>
        <taxon>rosids</taxon>
        <taxon>fabids</taxon>
        <taxon>Malpighiales</taxon>
        <taxon>Rhizophoraceae</taxon>
        <taxon>Rhizophora</taxon>
    </lineage>
</organism>
<sequence>MYCLGCRFVTALTPLTSAPATGFPFVESNPIGIPNFFINSISFSSIAAPPPPSPPPSTSLTSTFSIFSNCFLAIPSTKSDTAALCLSFSLSLSLSLSSSVSRRWRFLGGEGEGVRWCRWRR</sequence>
<dbReference type="EMBL" id="GGEC01011664">
    <property type="protein sequence ID" value="MBW92147.1"/>
    <property type="molecule type" value="Transcribed_RNA"/>
</dbReference>